<dbReference type="GO" id="GO:0006369">
    <property type="term" value="P:termination of RNA polymerase II transcription"/>
    <property type="evidence" value="ECO:0007669"/>
    <property type="project" value="TreeGrafter"/>
</dbReference>
<keyword evidence="5 8" id="KW-0804">Transcription</keyword>
<dbReference type="PANTHER" id="PTHR13321:SF2">
    <property type="entry name" value="MEDIATOR OF RNA POLYMERASE II TRANSCRIPTION SUBUNIT 18"/>
    <property type="match status" value="1"/>
</dbReference>
<dbReference type="PANTHER" id="PTHR13321">
    <property type="entry name" value="MEDIATOR OF RNA POLYMERASE II TRANSCRIPTION, SUBUNIT 18"/>
    <property type="match status" value="1"/>
</dbReference>
<dbReference type="Pfam" id="PF09637">
    <property type="entry name" value="Med18"/>
    <property type="match status" value="1"/>
</dbReference>
<dbReference type="Gene3D" id="2.40.320.10">
    <property type="entry name" value="Hypothetical Protein Pfu-838710-001"/>
    <property type="match status" value="1"/>
</dbReference>
<keyword evidence="8" id="KW-0010">Activator</keyword>
<dbReference type="GO" id="GO:0006357">
    <property type="term" value="P:regulation of transcription by RNA polymerase II"/>
    <property type="evidence" value="ECO:0007669"/>
    <property type="project" value="InterPro"/>
</dbReference>
<organism evidence="9 10">
    <name type="scientific">Clonostachys solani</name>
    <dbReference type="NCBI Taxonomy" id="160281"/>
    <lineage>
        <taxon>Eukaryota</taxon>
        <taxon>Fungi</taxon>
        <taxon>Dikarya</taxon>
        <taxon>Ascomycota</taxon>
        <taxon>Pezizomycotina</taxon>
        <taxon>Sordariomycetes</taxon>
        <taxon>Hypocreomycetidae</taxon>
        <taxon>Hypocreales</taxon>
        <taxon>Bionectriaceae</taxon>
        <taxon>Clonostachys</taxon>
    </lineage>
</organism>
<evidence type="ECO:0000256" key="6">
    <source>
        <dbReference type="ARBA" id="ARBA00023242"/>
    </source>
</evidence>
<evidence type="ECO:0000313" key="10">
    <source>
        <dbReference type="Proteomes" id="UP000775872"/>
    </source>
</evidence>
<evidence type="ECO:0000256" key="2">
    <source>
        <dbReference type="ARBA" id="ARBA00009814"/>
    </source>
</evidence>
<keyword evidence="4 8" id="KW-0805">Transcription regulation</keyword>
<dbReference type="GO" id="GO:0016592">
    <property type="term" value="C:mediator complex"/>
    <property type="evidence" value="ECO:0007669"/>
    <property type="project" value="InterPro"/>
</dbReference>
<dbReference type="InterPro" id="IPR019095">
    <property type="entry name" value="Mediator_Med18"/>
</dbReference>
<gene>
    <name evidence="8" type="primary">MED18</name>
    <name evidence="9" type="ORF">CSOL1703_00000410</name>
</gene>
<accession>A0A9N9Z3X6</accession>
<name>A0A9N9Z3X6_9HYPO</name>
<evidence type="ECO:0000256" key="7">
    <source>
        <dbReference type="ARBA" id="ARBA00032012"/>
    </source>
</evidence>
<protein>
    <recommendedName>
        <fullName evidence="3 8">Mediator of RNA polymerase II transcription subunit 18</fullName>
    </recommendedName>
    <alternativeName>
        <fullName evidence="7 8">Mediator complex subunit 18</fullName>
    </alternativeName>
</protein>
<evidence type="ECO:0000256" key="5">
    <source>
        <dbReference type="ARBA" id="ARBA00023163"/>
    </source>
</evidence>
<dbReference type="Proteomes" id="UP000775872">
    <property type="component" value="Unassembled WGS sequence"/>
</dbReference>
<comment type="caution">
    <text evidence="9">The sequence shown here is derived from an EMBL/GenBank/DDBJ whole genome shotgun (WGS) entry which is preliminary data.</text>
</comment>
<evidence type="ECO:0000256" key="8">
    <source>
        <dbReference type="RuleBase" id="RU364150"/>
    </source>
</evidence>
<dbReference type="EMBL" id="CABFOC020000035">
    <property type="protein sequence ID" value="CAH0048464.1"/>
    <property type="molecule type" value="Genomic_DNA"/>
</dbReference>
<evidence type="ECO:0000256" key="4">
    <source>
        <dbReference type="ARBA" id="ARBA00023015"/>
    </source>
</evidence>
<dbReference type="GO" id="GO:0003712">
    <property type="term" value="F:transcription coregulator activity"/>
    <property type="evidence" value="ECO:0007669"/>
    <property type="project" value="InterPro"/>
</dbReference>
<dbReference type="GO" id="GO:0070847">
    <property type="term" value="C:core mediator complex"/>
    <property type="evidence" value="ECO:0007669"/>
    <property type="project" value="TreeGrafter"/>
</dbReference>
<keyword evidence="6 8" id="KW-0539">Nucleus</keyword>
<sequence>MYELFLTSFIEDGDLESACSILGGLCGMAPWKTVHRVLYFQGPPKPSGLSNQSSFEKPTRKDVGFMWKELHQNLSRQSFILQGRYEVAKDRDFGNPSALSNLDMMNGVLRWTDFPDPPHSRPQITQRKKVELWEQKKLPSIMRDNLYQLKTETVEEIYQFYQEDIEFCLTRHYFLKSIGDYTPLETRNEPVDGPIAALPPWESLTRVDAQGRWVLQVKAHVLQDNKPDEIRKAQDRLMAIRGELDGVFDFKAIDRKVHDTRVALQQPGVRVLPQKVKLGKN</sequence>
<comment type="function">
    <text evidence="8">Component of the Mediator complex, a coactivator involved in the regulated transcription of nearly all RNA polymerase II-dependent genes. Mediator functions as a bridge to convey information from gene-specific regulatory proteins to the basal RNA polymerase II transcription machinery. Mediator is recruited to promoters by direct interactions with regulatory proteins and serves as a scaffold for the assembly of a functional preinitiation complex with RNA polymerase II and the general transcription factors.</text>
</comment>
<evidence type="ECO:0000313" key="9">
    <source>
        <dbReference type="EMBL" id="CAH0048464.1"/>
    </source>
</evidence>
<reference evidence="9 10" key="2">
    <citation type="submission" date="2021-10" db="EMBL/GenBank/DDBJ databases">
        <authorList>
            <person name="Piombo E."/>
        </authorList>
    </citation>
    <scope>NUCLEOTIDE SEQUENCE [LARGE SCALE GENOMIC DNA]</scope>
</reference>
<dbReference type="AlphaFoldDB" id="A0A9N9Z3X6"/>
<comment type="subcellular location">
    <subcellularLocation>
        <location evidence="1 8">Nucleus</location>
    </subcellularLocation>
</comment>
<comment type="similarity">
    <text evidence="2 8">Belongs to the Mediator complex subunit 18 family.</text>
</comment>
<dbReference type="OrthoDB" id="5348092at2759"/>
<evidence type="ECO:0000256" key="3">
    <source>
        <dbReference type="ARBA" id="ARBA00019612"/>
    </source>
</evidence>
<keyword evidence="10" id="KW-1185">Reference proteome</keyword>
<reference evidence="10" key="1">
    <citation type="submission" date="2019-06" db="EMBL/GenBank/DDBJ databases">
        <authorList>
            <person name="Broberg M."/>
        </authorList>
    </citation>
    <scope>NUCLEOTIDE SEQUENCE [LARGE SCALE GENOMIC DNA]</scope>
</reference>
<proteinExistence type="inferred from homology"/>
<comment type="subunit">
    <text evidence="8">Component of the Mediator complex.</text>
</comment>
<evidence type="ECO:0000256" key="1">
    <source>
        <dbReference type="ARBA" id="ARBA00004123"/>
    </source>
</evidence>